<dbReference type="SMART" id="SM00138">
    <property type="entry name" value="MeTrc"/>
    <property type="match status" value="1"/>
</dbReference>
<evidence type="ECO:0000256" key="1">
    <source>
        <dbReference type="ARBA" id="ARBA00001541"/>
    </source>
</evidence>
<dbReference type="InterPro" id="IPR029063">
    <property type="entry name" value="SAM-dependent_MTases_sf"/>
</dbReference>
<dbReference type="Gene3D" id="3.40.50.150">
    <property type="entry name" value="Vaccinia Virus protein VP39"/>
    <property type="match status" value="1"/>
</dbReference>
<evidence type="ECO:0000256" key="5">
    <source>
        <dbReference type="ARBA" id="ARBA00022691"/>
    </source>
</evidence>
<dbReference type="InterPro" id="IPR019734">
    <property type="entry name" value="TPR_rpt"/>
</dbReference>
<evidence type="ECO:0000256" key="7">
    <source>
        <dbReference type="SAM" id="MobiDB-lite"/>
    </source>
</evidence>
<evidence type="ECO:0000313" key="9">
    <source>
        <dbReference type="EMBL" id="MBW4559598.1"/>
    </source>
</evidence>
<sequence length="412" mass="45955">MTYSEGEALLRRKIGLDASSIGSGAIARAIDRRMADCGITDIASYLRHLEESSQEWQALIDSVIVPETWFLREPESFKFLQQYAISEWLPNQSQRVLRVLSVPCSTGEEPYSIAIAALESGLNVANIHIDAVDISNKCLATAQRAIYDQYSFRGCSPSFQARYFQATPAGYQLSEQVRHMVNFSQGNLVNPDFLAGTAPYDVIFCRNLLIYFDRDTKERTISVIEKLLSQTGLLFVGHAEAGVLFNSQFVAVPHSLAFAYRKVSISRHSAKKHPDPRKQAIADKRPPQLSKSQTQQPVAKTNTNQILPDSTPDLLEQAKALANQGCLNEAIQLCNDYLSQNRISVEAYVLLGQAQQAIGQNQQAAESFQKAIYLQPTQEEALTHLALLKEHQGDVAGANLLWQRIHRLQNHL</sequence>
<organism evidence="9 10">
    <name type="scientific">Mojavia pulchra JT2-VF2</name>
    <dbReference type="NCBI Taxonomy" id="287848"/>
    <lineage>
        <taxon>Bacteria</taxon>
        <taxon>Bacillati</taxon>
        <taxon>Cyanobacteriota</taxon>
        <taxon>Cyanophyceae</taxon>
        <taxon>Nostocales</taxon>
        <taxon>Nostocaceae</taxon>
    </lineage>
</organism>
<dbReference type="Proteomes" id="UP000715781">
    <property type="component" value="Unassembled WGS sequence"/>
</dbReference>
<dbReference type="SUPFAM" id="SSF53335">
    <property type="entry name" value="S-adenosyl-L-methionine-dependent methyltransferases"/>
    <property type="match status" value="1"/>
</dbReference>
<name>A0A951PUA6_9NOST</name>
<keyword evidence="3" id="KW-0489">Methyltransferase</keyword>
<dbReference type="InterPro" id="IPR011990">
    <property type="entry name" value="TPR-like_helical_dom_sf"/>
</dbReference>
<keyword evidence="6" id="KW-0802">TPR repeat</keyword>
<evidence type="ECO:0000256" key="4">
    <source>
        <dbReference type="ARBA" id="ARBA00022679"/>
    </source>
</evidence>
<dbReference type="Gene3D" id="1.10.155.10">
    <property type="entry name" value="Chemotaxis receptor methyltransferase CheR, N-terminal domain"/>
    <property type="match status" value="1"/>
</dbReference>
<keyword evidence="4" id="KW-0808">Transferase</keyword>
<dbReference type="InterPro" id="IPR036804">
    <property type="entry name" value="CheR_N_sf"/>
</dbReference>
<feature type="compositionally biased region" description="Basic and acidic residues" evidence="7">
    <location>
        <begin position="272"/>
        <end position="286"/>
    </location>
</feature>
<dbReference type="SUPFAM" id="SSF48452">
    <property type="entry name" value="TPR-like"/>
    <property type="match status" value="1"/>
</dbReference>
<dbReference type="GO" id="GO:0008983">
    <property type="term" value="F:protein-glutamate O-methyltransferase activity"/>
    <property type="evidence" value="ECO:0007669"/>
    <property type="project" value="UniProtKB-EC"/>
</dbReference>
<dbReference type="SUPFAM" id="SSF47757">
    <property type="entry name" value="Chemotaxis receptor methyltransferase CheR, N-terminal domain"/>
    <property type="match status" value="1"/>
</dbReference>
<evidence type="ECO:0000256" key="2">
    <source>
        <dbReference type="ARBA" id="ARBA00012534"/>
    </source>
</evidence>
<dbReference type="PRINTS" id="PR00996">
    <property type="entry name" value="CHERMTFRASE"/>
</dbReference>
<dbReference type="PROSITE" id="PS50005">
    <property type="entry name" value="TPR"/>
    <property type="match status" value="1"/>
</dbReference>
<dbReference type="Pfam" id="PF01739">
    <property type="entry name" value="CheR"/>
    <property type="match status" value="1"/>
</dbReference>
<feature type="region of interest" description="Disordered" evidence="7">
    <location>
        <begin position="268"/>
        <end position="309"/>
    </location>
</feature>
<gene>
    <name evidence="9" type="ORF">KME32_00320</name>
</gene>
<evidence type="ECO:0000256" key="3">
    <source>
        <dbReference type="ARBA" id="ARBA00022603"/>
    </source>
</evidence>
<feature type="domain" description="CheR-type methyltransferase" evidence="8">
    <location>
        <begin position="1"/>
        <end position="271"/>
    </location>
</feature>
<evidence type="ECO:0000256" key="6">
    <source>
        <dbReference type="PROSITE-ProRule" id="PRU00339"/>
    </source>
</evidence>
<dbReference type="EC" id="2.1.1.80" evidence="2"/>
<dbReference type="EMBL" id="JAHHHN010000001">
    <property type="protein sequence ID" value="MBW4559598.1"/>
    <property type="molecule type" value="Genomic_DNA"/>
</dbReference>
<dbReference type="AlphaFoldDB" id="A0A951PUA6"/>
<comment type="caution">
    <text evidence="9">The sequence shown here is derived from an EMBL/GenBank/DDBJ whole genome shotgun (WGS) entry which is preliminary data.</text>
</comment>
<accession>A0A951PUA6</accession>
<reference evidence="9" key="1">
    <citation type="submission" date="2021-05" db="EMBL/GenBank/DDBJ databases">
        <authorList>
            <person name="Pietrasiak N."/>
            <person name="Ward R."/>
            <person name="Stajich J.E."/>
            <person name="Kurbessoian T."/>
        </authorList>
    </citation>
    <scope>NUCLEOTIDE SEQUENCE</scope>
    <source>
        <strain evidence="9">JT2-VF2</strain>
    </source>
</reference>
<dbReference type="InterPro" id="IPR022642">
    <property type="entry name" value="CheR_C"/>
</dbReference>
<reference evidence="9" key="2">
    <citation type="journal article" date="2022" name="Microbiol. Resour. Announc.">
        <title>Metagenome Sequencing to Explore Phylogenomics of Terrestrial Cyanobacteria.</title>
        <authorList>
            <person name="Ward R.D."/>
            <person name="Stajich J.E."/>
            <person name="Johansen J.R."/>
            <person name="Huntemann M."/>
            <person name="Clum A."/>
            <person name="Foster B."/>
            <person name="Foster B."/>
            <person name="Roux S."/>
            <person name="Palaniappan K."/>
            <person name="Varghese N."/>
            <person name="Mukherjee S."/>
            <person name="Reddy T.B.K."/>
            <person name="Daum C."/>
            <person name="Copeland A."/>
            <person name="Chen I.A."/>
            <person name="Ivanova N.N."/>
            <person name="Kyrpides N.C."/>
            <person name="Shapiro N."/>
            <person name="Eloe-Fadrosh E.A."/>
            <person name="Pietrasiak N."/>
        </authorList>
    </citation>
    <scope>NUCLEOTIDE SEQUENCE</scope>
    <source>
        <strain evidence="9">JT2-VF2</strain>
    </source>
</reference>
<dbReference type="PANTHER" id="PTHR24422:SF19">
    <property type="entry name" value="CHEMOTAXIS PROTEIN METHYLTRANSFERASE"/>
    <property type="match status" value="1"/>
</dbReference>
<dbReference type="PANTHER" id="PTHR24422">
    <property type="entry name" value="CHEMOTAXIS PROTEIN METHYLTRANSFERASE"/>
    <property type="match status" value="1"/>
</dbReference>
<protein>
    <recommendedName>
        <fullName evidence="2">protein-glutamate O-methyltransferase</fullName>
        <ecNumber evidence="2">2.1.1.80</ecNumber>
    </recommendedName>
</protein>
<dbReference type="InterPro" id="IPR000780">
    <property type="entry name" value="CheR_MeTrfase"/>
</dbReference>
<evidence type="ECO:0000313" key="10">
    <source>
        <dbReference type="Proteomes" id="UP000715781"/>
    </source>
</evidence>
<feature type="repeat" description="TPR" evidence="6">
    <location>
        <begin position="345"/>
        <end position="378"/>
    </location>
</feature>
<dbReference type="PROSITE" id="PS50123">
    <property type="entry name" value="CHER"/>
    <property type="match status" value="1"/>
</dbReference>
<feature type="compositionally biased region" description="Polar residues" evidence="7">
    <location>
        <begin position="289"/>
        <end position="308"/>
    </location>
</feature>
<dbReference type="SMART" id="SM00028">
    <property type="entry name" value="TPR"/>
    <property type="match status" value="2"/>
</dbReference>
<evidence type="ECO:0000259" key="8">
    <source>
        <dbReference type="PROSITE" id="PS50123"/>
    </source>
</evidence>
<comment type="catalytic activity">
    <reaction evidence="1">
        <text>L-glutamyl-[protein] + S-adenosyl-L-methionine = [protein]-L-glutamate 5-O-methyl ester + S-adenosyl-L-homocysteine</text>
        <dbReference type="Rhea" id="RHEA:24452"/>
        <dbReference type="Rhea" id="RHEA-COMP:10208"/>
        <dbReference type="Rhea" id="RHEA-COMP:10311"/>
        <dbReference type="ChEBI" id="CHEBI:29973"/>
        <dbReference type="ChEBI" id="CHEBI:57856"/>
        <dbReference type="ChEBI" id="CHEBI:59789"/>
        <dbReference type="ChEBI" id="CHEBI:82795"/>
        <dbReference type="EC" id="2.1.1.80"/>
    </reaction>
</comment>
<dbReference type="Gene3D" id="1.25.40.10">
    <property type="entry name" value="Tetratricopeptide repeat domain"/>
    <property type="match status" value="1"/>
</dbReference>
<keyword evidence="5" id="KW-0949">S-adenosyl-L-methionine</keyword>
<dbReference type="GO" id="GO:0032259">
    <property type="term" value="P:methylation"/>
    <property type="evidence" value="ECO:0007669"/>
    <property type="project" value="UniProtKB-KW"/>
</dbReference>
<dbReference type="InterPro" id="IPR050903">
    <property type="entry name" value="Bact_Chemotaxis_MeTrfase"/>
</dbReference>
<proteinExistence type="predicted"/>